<dbReference type="Proteomes" id="UP001430848">
    <property type="component" value="Unassembled WGS sequence"/>
</dbReference>
<reference evidence="1 2" key="1">
    <citation type="submission" date="2024-02" db="EMBL/GenBank/DDBJ databases">
        <title>De novo assembly and annotation of 12 fungi associated with fruit tree decline syndrome in Ontario, Canada.</title>
        <authorList>
            <person name="Sulman M."/>
            <person name="Ellouze W."/>
            <person name="Ilyukhin E."/>
        </authorList>
    </citation>
    <scope>NUCLEOTIDE SEQUENCE [LARGE SCALE GENOMIC DNA]</scope>
    <source>
        <strain evidence="1 2">M169</strain>
    </source>
</reference>
<organism evidence="1 2">
    <name type="scientific">Diaporthe eres</name>
    <name type="common">Phomopsis oblonga</name>
    <dbReference type="NCBI Taxonomy" id="83184"/>
    <lineage>
        <taxon>Eukaryota</taxon>
        <taxon>Fungi</taxon>
        <taxon>Dikarya</taxon>
        <taxon>Ascomycota</taxon>
        <taxon>Pezizomycotina</taxon>
        <taxon>Sordariomycetes</taxon>
        <taxon>Sordariomycetidae</taxon>
        <taxon>Diaporthales</taxon>
        <taxon>Diaporthaceae</taxon>
        <taxon>Diaporthe</taxon>
        <taxon>Diaporthe eres species complex</taxon>
    </lineage>
</organism>
<keyword evidence="2" id="KW-1185">Reference proteome</keyword>
<dbReference type="EMBL" id="JAKNSF020000057">
    <property type="protein sequence ID" value="KAK7724390.1"/>
    <property type="molecule type" value="Genomic_DNA"/>
</dbReference>
<evidence type="ECO:0000313" key="1">
    <source>
        <dbReference type="EMBL" id="KAK7724390.1"/>
    </source>
</evidence>
<accession>A0ABR1P1V0</accession>
<comment type="caution">
    <text evidence="1">The sequence shown here is derived from an EMBL/GenBank/DDBJ whole genome shotgun (WGS) entry which is preliminary data.</text>
</comment>
<evidence type="ECO:0000313" key="2">
    <source>
        <dbReference type="Proteomes" id="UP001430848"/>
    </source>
</evidence>
<name>A0ABR1P1V0_DIAER</name>
<sequence length="155" mass="17182">MAENIEITVGDTEYLLIPHSDDFLSDVGAASDSESVVLVLVYPTVPGQAITRSDLRNFQINVLDRDDVFQPEFASNLVFVGAREGELRIEPGALDELANGQVKSQTYVDAGPSLHVAPGPYVFTRGKTWQPWRIYYDFNACFMTSLKPSPDDPKK</sequence>
<proteinExistence type="predicted"/>
<protein>
    <submittedName>
        <fullName evidence="1">Uncharacterized protein</fullName>
    </submittedName>
</protein>
<gene>
    <name evidence="1" type="ORF">SLS63_008647</name>
</gene>